<feature type="transmembrane region" description="Helical" evidence="2">
    <location>
        <begin position="58"/>
        <end position="80"/>
    </location>
</feature>
<feature type="compositionally biased region" description="Low complexity" evidence="1">
    <location>
        <begin position="163"/>
        <end position="174"/>
    </location>
</feature>
<evidence type="ECO:0008006" key="5">
    <source>
        <dbReference type="Google" id="ProtNLM"/>
    </source>
</evidence>
<feature type="compositionally biased region" description="Pro residues" evidence="1">
    <location>
        <begin position="175"/>
        <end position="186"/>
    </location>
</feature>
<gene>
    <name evidence="3" type="ORF">DF220_00175</name>
</gene>
<sequence>MPRSTSTARTNVPLIVLWAASIAVVVIGYLVTTMAITAQTDLYGAGSQDVQALLNGQAGVTMGTTLLGVGVLGILLALAVHARNAAERVRPVANGYDDDLDLDREDEPGRPAAHAASTHVATNRSTGPASATGSASATGEQVPVAPGAVEPTVPPSVAPAAPPAGSTAAADETPPAAPGATPPPRP</sequence>
<reference evidence="4" key="1">
    <citation type="submission" date="2018-04" db="EMBL/GenBank/DDBJ databases">
        <authorList>
            <person name="Liu S."/>
            <person name="Wang Z."/>
            <person name="Li J."/>
        </authorList>
    </citation>
    <scope>NUCLEOTIDE SEQUENCE [LARGE SCALE GENOMIC DNA]</scope>
    <source>
        <strain evidence="4">S1194</strain>
    </source>
</reference>
<feature type="compositionally biased region" description="Acidic residues" evidence="1">
    <location>
        <begin position="96"/>
        <end position="106"/>
    </location>
</feature>
<evidence type="ECO:0000256" key="1">
    <source>
        <dbReference type="SAM" id="MobiDB-lite"/>
    </source>
</evidence>
<dbReference type="RefSeq" id="WP_108996644.1">
    <property type="nucleotide sequence ID" value="NZ_QEEX01000001.1"/>
</dbReference>
<evidence type="ECO:0000313" key="4">
    <source>
        <dbReference type="Proteomes" id="UP000244978"/>
    </source>
</evidence>
<name>A0A2U1SXS8_9MICO</name>
<keyword evidence="2" id="KW-0812">Transmembrane</keyword>
<feature type="transmembrane region" description="Helical" evidence="2">
    <location>
        <begin position="12"/>
        <end position="38"/>
    </location>
</feature>
<protein>
    <recommendedName>
        <fullName evidence="5">Dinucleotide-utilizing enzyme</fullName>
    </recommendedName>
</protein>
<dbReference type="EMBL" id="QEEX01000001">
    <property type="protein sequence ID" value="PWB96434.1"/>
    <property type="molecule type" value="Genomic_DNA"/>
</dbReference>
<dbReference type="AlphaFoldDB" id="A0A2U1SXS8"/>
<feature type="compositionally biased region" description="Pro residues" evidence="1">
    <location>
        <begin position="152"/>
        <end position="162"/>
    </location>
</feature>
<organism evidence="3 4">
    <name type="scientific">Homoserinimonas hongtaonis</name>
    <dbReference type="NCBI Taxonomy" id="2079791"/>
    <lineage>
        <taxon>Bacteria</taxon>
        <taxon>Bacillati</taxon>
        <taxon>Actinomycetota</taxon>
        <taxon>Actinomycetes</taxon>
        <taxon>Micrococcales</taxon>
        <taxon>Microbacteriaceae</taxon>
        <taxon>Homoserinimonas</taxon>
    </lineage>
</organism>
<accession>A0A2U1SXS8</accession>
<evidence type="ECO:0000256" key="2">
    <source>
        <dbReference type="SAM" id="Phobius"/>
    </source>
</evidence>
<proteinExistence type="predicted"/>
<keyword evidence="2" id="KW-1133">Transmembrane helix</keyword>
<keyword evidence="4" id="KW-1185">Reference proteome</keyword>
<keyword evidence="2" id="KW-0472">Membrane</keyword>
<comment type="caution">
    <text evidence="3">The sequence shown here is derived from an EMBL/GenBank/DDBJ whole genome shotgun (WGS) entry which is preliminary data.</text>
</comment>
<feature type="region of interest" description="Disordered" evidence="1">
    <location>
        <begin position="95"/>
        <end position="186"/>
    </location>
</feature>
<feature type="compositionally biased region" description="Low complexity" evidence="1">
    <location>
        <begin position="125"/>
        <end position="139"/>
    </location>
</feature>
<dbReference type="Proteomes" id="UP000244978">
    <property type="component" value="Unassembled WGS sequence"/>
</dbReference>
<evidence type="ECO:0000313" key="3">
    <source>
        <dbReference type="EMBL" id="PWB96434.1"/>
    </source>
</evidence>